<proteinExistence type="predicted"/>
<organism evidence="1 2">
    <name type="scientific">Fructobacillus broussonetiae</name>
    <dbReference type="NCBI Taxonomy" id="2713173"/>
    <lineage>
        <taxon>Bacteria</taxon>
        <taxon>Bacillati</taxon>
        <taxon>Bacillota</taxon>
        <taxon>Bacilli</taxon>
        <taxon>Lactobacillales</taxon>
        <taxon>Lactobacillaceae</taxon>
        <taxon>Fructobacillus</taxon>
    </lineage>
</organism>
<sequence length="98" mass="10915">MPNTIELKFDNPNQLTLSGSKNGYKVYQEQLKKHLTPDALKEGITIKFPDSIIMIGSFFIDGLIAPLIELIGSDGVHSKVNFKTSSEELTKEVYSDIL</sequence>
<evidence type="ECO:0008006" key="3">
    <source>
        <dbReference type="Google" id="ProtNLM"/>
    </source>
</evidence>
<evidence type="ECO:0000313" key="1">
    <source>
        <dbReference type="EMBL" id="MBS9338990.1"/>
    </source>
</evidence>
<evidence type="ECO:0000313" key="2">
    <source>
        <dbReference type="Proteomes" id="UP001519504"/>
    </source>
</evidence>
<keyword evidence="2" id="KW-1185">Reference proteome</keyword>
<gene>
    <name evidence="1" type="ORF">G6R29_05070</name>
</gene>
<dbReference type="EMBL" id="JAAMFK010000006">
    <property type="protein sequence ID" value="MBS9338990.1"/>
    <property type="molecule type" value="Genomic_DNA"/>
</dbReference>
<accession>A0ABS5R212</accession>
<dbReference type="Proteomes" id="UP001519504">
    <property type="component" value="Unassembled WGS sequence"/>
</dbReference>
<reference evidence="1 2" key="1">
    <citation type="submission" date="2020-02" db="EMBL/GenBank/DDBJ databases">
        <title>Fructobacillus sp. isolated from paper mulberry of Taiwan.</title>
        <authorList>
            <person name="Lin S.-T."/>
        </authorList>
    </citation>
    <scope>NUCLEOTIDE SEQUENCE [LARGE SCALE GENOMIC DNA]</scope>
    <source>
        <strain evidence="1 2">M2-14</strain>
    </source>
</reference>
<name>A0ABS5R212_9LACO</name>
<comment type="caution">
    <text evidence="1">The sequence shown here is derived from an EMBL/GenBank/DDBJ whole genome shotgun (WGS) entry which is preliminary data.</text>
</comment>
<protein>
    <recommendedName>
        <fullName evidence="3">DUF4325 domain-containing protein</fullName>
    </recommendedName>
</protein>
<dbReference type="RefSeq" id="WP_213809275.1">
    <property type="nucleotide sequence ID" value="NZ_JAAMFK010000006.1"/>
</dbReference>